<dbReference type="eggNOG" id="COG4372">
    <property type="taxonomic scope" value="Bacteria"/>
</dbReference>
<dbReference type="HOGENOM" id="CLU_2314957_0_0_4"/>
<name>E5ARD6_MYCRK</name>
<dbReference type="EMBL" id="FR687359">
    <property type="protein sequence ID" value="CBW75168.1"/>
    <property type="molecule type" value="Genomic_DNA"/>
</dbReference>
<protein>
    <submittedName>
        <fullName evidence="1">Uncharacterized protein</fullName>
    </submittedName>
</protein>
<dbReference type="AlphaFoldDB" id="E5ARD6"/>
<dbReference type="STRING" id="882378.RBRH_01587"/>
<dbReference type="Proteomes" id="UP000007437">
    <property type="component" value="Chromosome"/>
</dbReference>
<accession>E5ARD6</accession>
<organism evidence="1 2">
    <name type="scientific">Mycetohabitans rhizoxinica (strain DSM 19002 / CIP 109453 / HKI 454)</name>
    <name type="common">Paraburkholderia rhizoxinica</name>
    <dbReference type="NCBI Taxonomy" id="882378"/>
    <lineage>
        <taxon>Bacteria</taxon>
        <taxon>Pseudomonadati</taxon>
        <taxon>Pseudomonadota</taxon>
        <taxon>Betaproteobacteria</taxon>
        <taxon>Burkholderiales</taxon>
        <taxon>Burkholderiaceae</taxon>
        <taxon>Mycetohabitans</taxon>
    </lineage>
</organism>
<evidence type="ECO:0000313" key="2">
    <source>
        <dbReference type="Proteomes" id="UP000007437"/>
    </source>
</evidence>
<dbReference type="RefSeq" id="WP_013435397.1">
    <property type="nucleotide sequence ID" value="NC_014722.1"/>
</dbReference>
<gene>
    <name evidence="1" type="ordered locus">RBRH_01587</name>
</gene>
<evidence type="ECO:0000313" key="1">
    <source>
        <dbReference type="EMBL" id="CBW75168.1"/>
    </source>
</evidence>
<reference evidence="1 2" key="1">
    <citation type="journal article" date="2011" name="J. Bacteriol.">
        <title>Complete genome sequence of Burkholderia rhizoxinica, an endosymbiont of Rhizopus microsporus.</title>
        <authorList>
            <person name="Lackner G."/>
            <person name="Moebius N."/>
            <person name="Partida-Martinez L."/>
            <person name="Hertweck C."/>
        </authorList>
    </citation>
    <scope>NUCLEOTIDE SEQUENCE [LARGE SCALE GENOMIC DNA]</scope>
    <source>
        <strain evidence="2">DSM 19002 / CIP 109453 / HKI 454</strain>
    </source>
</reference>
<dbReference type="KEGG" id="brh:RBRH_01587"/>
<proteinExistence type="predicted"/>
<sequence>MSIDSQNNRHPFRGVNILVDYAKLNVETDLSRLAATTFQGKKFPQNHTGLTTVVDRFYNTKPDKHGSKASDAQKDFASILPRINLAAPKLDIKVKIGKK</sequence>